<evidence type="ECO:0000313" key="1">
    <source>
        <dbReference type="EMBL" id="KAJ1979175.1"/>
    </source>
</evidence>
<accession>A0A9W8B8I1</accession>
<dbReference type="OrthoDB" id="6419443at2759"/>
<keyword evidence="2" id="KW-1185">Reference proteome</keyword>
<dbReference type="EMBL" id="JANBQB010000233">
    <property type="protein sequence ID" value="KAJ1979175.1"/>
    <property type="molecule type" value="Genomic_DNA"/>
</dbReference>
<proteinExistence type="predicted"/>
<dbReference type="Proteomes" id="UP001151582">
    <property type="component" value="Unassembled WGS sequence"/>
</dbReference>
<gene>
    <name evidence="1" type="ORF">H4R34_002930</name>
</gene>
<organism evidence="1 2">
    <name type="scientific">Dimargaris verticillata</name>
    <dbReference type="NCBI Taxonomy" id="2761393"/>
    <lineage>
        <taxon>Eukaryota</taxon>
        <taxon>Fungi</taxon>
        <taxon>Fungi incertae sedis</taxon>
        <taxon>Zoopagomycota</taxon>
        <taxon>Kickxellomycotina</taxon>
        <taxon>Dimargaritomycetes</taxon>
        <taxon>Dimargaritales</taxon>
        <taxon>Dimargaritaceae</taxon>
        <taxon>Dimargaris</taxon>
    </lineage>
</organism>
<dbReference type="InterPro" id="IPR021463">
    <property type="entry name" value="Methyltransf_34"/>
</dbReference>
<sequence>MADWRGRRALGKDPEQVILNVIRLACAPTIADPDFGIKLRAIKHAFAERDFDRVFQTTENLPIYTAQYIPGRVLCYYQLITREPAIMAILRQRPSIFCMGGGAGSELMALAAASLNLPTKKMPNSSSSNCAAETSTIPPSPPNPLRPIICHTQDYVDWRPVLASLESTARSVWKIPPEWLQTEFTMGDLLFLDQDLEQRIGNADLVTAMFVMNELFTLDKQRAMKLVHTIVKALRPGKHLLLVDSAGSFSHVQIGSNTYMVYTIFDSLRNALRPVVTHSNVWYRYPLHLRYPLKLDNMQYYVRLYQKL</sequence>
<dbReference type="AlphaFoldDB" id="A0A9W8B8I1"/>
<evidence type="ECO:0000313" key="2">
    <source>
        <dbReference type="Proteomes" id="UP001151582"/>
    </source>
</evidence>
<dbReference type="Pfam" id="PF11312">
    <property type="entry name" value="Methyltransf_34"/>
    <property type="match status" value="1"/>
</dbReference>
<name>A0A9W8B8I1_9FUNG</name>
<reference evidence="1" key="1">
    <citation type="submission" date="2022-07" db="EMBL/GenBank/DDBJ databases">
        <title>Phylogenomic reconstructions and comparative analyses of Kickxellomycotina fungi.</title>
        <authorList>
            <person name="Reynolds N.K."/>
            <person name="Stajich J.E."/>
            <person name="Barry K."/>
            <person name="Grigoriev I.V."/>
            <person name="Crous P."/>
            <person name="Smith M.E."/>
        </authorList>
    </citation>
    <scope>NUCLEOTIDE SEQUENCE</scope>
    <source>
        <strain evidence="1">RSA 567</strain>
    </source>
</reference>
<protein>
    <submittedName>
        <fullName evidence="1">Uncharacterized protein</fullName>
    </submittedName>
</protein>
<comment type="caution">
    <text evidence="1">The sequence shown here is derived from an EMBL/GenBank/DDBJ whole genome shotgun (WGS) entry which is preliminary data.</text>
</comment>